<dbReference type="InterPro" id="IPR050903">
    <property type="entry name" value="Bact_Chemotaxis_MeTrfase"/>
</dbReference>
<protein>
    <recommendedName>
        <fullName evidence="2">protein-glutamate O-methyltransferase</fullName>
        <ecNumber evidence="2">2.1.1.80</ecNumber>
    </recommendedName>
</protein>
<gene>
    <name evidence="7" type="primary">cheR2</name>
    <name evidence="7" type="ORF">SZ25_00798</name>
</gene>
<dbReference type="Pfam" id="PF03705">
    <property type="entry name" value="CheR_N"/>
    <property type="match status" value="1"/>
</dbReference>
<keyword evidence="8" id="KW-1185">Reference proteome</keyword>
<dbReference type="InterPro" id="IPR000780">
    <property type="entry name" value="CheR_MeTrfase"/>
</dbReference>
<dbReference type="PANTHER" id="PTHR24422:SF21">
    <property type="entry name" value="CHEMOTAXIS PROTEIN METHYLTRANSFERASE 1"/>
    <property type="match status" value="1"/>
</dbReference>
<accession>A0A0F5MPY1</accession>
<dbReference type="PANTHER" id="PTHR24422">
    <property type="entry name" value="CHEMOTAXIS PROTEIN METHYLTRANSFERASE"/>
    <property type="match status" value="1"/>
</dbReference>
<dbReference type="PROSITE" id="PS50123">
    <property type="entry name" value="CHER"/>
    <property type="match status" value="1"/>
</dbReference>
<dbReference type="Gene3D" id="3.40.50.150">
    <property type="entry name" value="Vaccinia Virus protein VP39"/>
    <property type="match status" value="1"/>
</dbReference>
<name>A0A0F5MPY1_9RICK</name>
<evidence type="ECO:0000259" key="6">
    <source>
        <dbReference type="PROSITE" id="PS50123"/>
    </source>
</evidence>
<keyword evidence="5" id="KW-0949">S-adenosyl-L-methionine</keyword>
<dbReference type="PATRIC" id="fig|1607817.3.peg.798"/>
<dbReference type="SMART" id="SM00138">
    <property type="entry name" value="MeTrc"/>
    <property type="match status" value="1"/>
</dbReference>
<organism evidence="7 8">
    <name type="scientific">Candidatus Arcanibacter lacustris</name>
    <dbReference type="NCBI Taxonomy" id="1607817"/>
    <lineage>
        <taxon>Bacteria</taxon>
        <taxon>Pseudomonadati</taxon>
        <taxon>Pseudomonadota</taxon>
        <taxon>Alphaproteobacteria</taxon>
        <taxon>Rickettsiales</taxon>
        <taxon>Candidatus Arcanibacter</taxon>
    </lineage>
</organism>
<dbReference type="InterPro" id="IPR029063">
    <property type="entry name" value="SAM-dependent_MTases_sf"/>
</dbReference>
<dbReference type="GO" id="GO:0032259">
    <property type="term" value="P:methylation"/>
    <property type="evidence" value="ECO:0007669"/>
    <property type="project" value="UniProtKB-KW"/>
</dbReference>
<dbReference type="InterPro" id="IPR022641">
    <property type="entry name" value="CheR_N"/>
</dbReference>
<reference evidence="7 8" key="1">
    <citation type="submission" date="2015-02" db="EMBL/GenBank/DDBJ databases">
        <title>Single cell genomics of a rare environmental alphaproteobacterium provides unique insights into Rickettsiaceae evolution.</title>
        <authorList>
            <person name="Martijn J."/>
            <person name="Schulz F."/>
            <person name="Zaremba-Niedzwiedzka K."/>
            <person name="Viklund J."/>
            <person name="Stepanauskas R."/>
            <person name="Andersson S.G.E."/>
            <person name="Horn M."/>
            <person name="Guy L."/>
            <person name="Ettema T.J.G."/>
        </authorList>
    </citation>
    <scope>NUCLEOTIDE SEQUENCE [LARGE SCALE GENOMIC DNA]</scope>
    <source>
        <strain evidence="7 8">SCGC AAA041-L04</strain>
    </source>
</reference>
<dbReference type="SUPFAM" id="SSF53335">
    <property type="entry name" value="S-adenosyl-L-methionine-dependent methyltransferases"/>
    <property type="match status" value="1"/>
</dbReference>
<keyword evidence="4 7" id="KW-0808">Transferase</keyword>
<evidence type="ECO:0000256" key="2">
    <source>
        <dbReference type="ARBA" id="ARBA00012534"/>
    </source>
</evidence>
<keyword evidence="3 7" id="KW-0489">Methyltransferase</keyword>
<dbReference type="GO" id="GO:0008983">
    <property type="term" value="F:protein-glutamate O-methyltransferase activity"/>
    <property type="evidence" value="ECO:0007669"/>
    <property type="project" value="UniProtKB-EC"/>
</dbReference>
<dbReference type="EMBL" id="JYHA01000129">
    <property type="protein sequence ID" value="KKB96127.1"/>
    <property type="molecule type" value="Genomic_DNA"/>
</dbReference>
<dbReference type="InterPro" id="IPR036804">
    <property type="entry name" value="CheR_N_sf"/>
</dbReference>
<comment type="caution">
    <text evidence="7">The sequence shown here is derived from an EMBL/GenBank/DDBJ whole genome shotgun (WGS) entry which is preliminary data.</text>
</comment>
<dbReference type="PRINTS" id="PR00996">
    <property type="entry name" value="CHERMTFRASE"/>
</dbReference>
<comment type="catalytic activity">
    <reaction evidence="1">
        <text>L-glutamyl-[protein] + S-adenosyl-L-methionine = [protein]-L-glutamate 5-O-methyl ester + S-adenosyl-L-homocysteine</text>
        <dbReference type="Rhea" id="RHEA:24452"/>
        <dbReference type="Rhea" id="RHEA-COMP:10208"/>
        <dbReference type="Rhea" id="RHEA-COMP:10311"/>
        <dbReference type="ChEBI" id="CHEBI:29973"/>
        <dbReference type="ChEBI" id="CHEBI:57856"/>
        <dbReference type="ChEBI" id="CHEBI:59789"/>
        <dbReference type="ChEBI" id="CHEBI:82795"/>
        <dbReference type="EC" id="2.1.1.80"/>
    </reaction>
</comment>
<evidence type="ECO:0000256" key="4">
    <source>
        <dbReference type="ARBA" id="ARBA00022679"/>
    </source>
</evidence>
<evidence type="ECO:0000313" key="7">
    <source>
        <dbReference type="EMBL" id="KKB96127.1"/>
    </source>
</evidence>
<feature type="domain" description="CheR-type methyltransferase" evidence="6">
    <location>
        <begin position="1"/>
        <end position="272"/>
    </location>
</feature>
<dbReference type="AlphaFoldDB" id="A0A0F5MPY1"/>
<dbReference type="Gene3D" id="1.10.155.10">
    <property type="entry name" value="Chemotaxis receptor methyltransferase CheR, N-terminal domain"/>
    <property type="match status" value="1"/>
</dbReference>
<evidence type="ECO:0000256" key="5">
    <source>
        <dbReference type="ARBA" id="ARBA00022691"/>
    </source>
</evidence>
<proteinExistence type="predicted"/>
<sequence length="272" mass="31103">MGVTLDEFTFVSNLVKKKSGIHLLQDKTYLVESRLMPLAKKFSCADVSELVQKMQSTNDEEMISVAIEAMTTNESLFFRDVKPFEQFKKVMMPRLFEKNPEQVNFKIWSAACSTGQEPYSLAMTILENAEWAHKYKFEIVASDLSSKVLEKAVSGCYSQFEVQRGVPISLLLKYFKQNGEDWHINDKVKEMVKFHKQNLIESFIGLGSFDLILCRNVLIYFETETVVKILHQFSKVLNPNGILVIGGSECITGNELYSVLENCPYAYVLDKK</sequence>
<evidence type="ECO:0000313" key="8">
    <source>
        <dbReference type="Proteomes" id="UP000033358"/>
    </source>
</evidence>
<dbReference type="SUPFAM" id="SSF47757">
    <property type="entry name" value="Chemotaxis receptor methyltransferase CheR, N-terminal domain"/>
    <property type="match status" value="1"/>
</dbReference>
<dbReference type="InterPro" id="IPR022642">
    <property type="entry name" value="CheR_C"/>
</dbReference>
<dbReference type="Proteomes" id="UP000033358">
    <property type="component" value="Unassembled WGS sequence"/>
</dbReference>
<dbReference type="Pfam" id="PF01739">
    <property type="entry name" value="CheR"/>
    <property type="match status" value="1"/>
</dbReference>
<dbReference type="EC" id="2.1.1.80" evidence="2"/>
<dbReference type="CDD" id="cd02440">
    <property type="entry name" value="AdoMet_MTases"/>
    <property type="match status" value="1"/>
</dbReference>
<evidence type="ECO:0000256" key="1">
    <source>
        <dbReference type="ARBA" id="ARBA00001541"/>
    </source>
</evidence>
<evidence type="ECO:0000256" key="3">
    <source>
        <dbReference type="ARBA" id="ARBA00022603"/>
    </source>
</evidence>